<dbReference type="OrthoDB" id="2157641at2759"/>
<organism evidence="2 3">
    <name type="scientific">Penicillium nalgiovense</name>
    <dbReference type="NCBI Taxonomy" id="60175"/>
    <lineage>
        <taxon>Eukaryota</taxon>
        <taxon>Fungi</taxon>
        <taxon>Dikarya</taxon>
        <taxon>Ascomycota</taxon>
        <taxon>Pezizomycotina</taxon>
        <taxon>Eurotiomycetes</taxon>
        <taxon>Eurotiomycetidae</taxon>
        <taxon>Eurotiales</taxon>
        <taxon>Aspergillaceae</taxon>
        <taxon>Penicillium</taxon>
    </lineage>
</organism>
<dbReference type="AlphaFoldDB" id="A0A9W4IQ07"/>
<name>A0A9W4IQ07_PENNA</name>
<reference evidence="2" key="1">
    <citation type="submission" date="2021-07" db="EMBL/GenBank/DDBJ databases">
        <authorList>
            <person name="Branca A.L. A."/>
        </authorList>
    </citation>
    <scope>NUCLEOTIDE SEQUENCE</scope>
</reference>
<keyword evidence="1" id="KW-1133">Transmembrane helix</keyword>
<evidence type="ECO:0000313" key="2">
    <source>
        <dbReference type="EMBL" id="CAG8316528.1"/>
    </source>
</evidence>
<dbReference type="Proteomes" id="UP001153461">
    <property type="component" value="Unassembled WGS sequence"/>
</dbReference>
<sequence>MKATIYNSLFNSDSSKSWSIPRYTCSTGNCTWDPIATLEIRASCANITDKLEYEFHHGPKDQVHKRNDIGLQPNYTFSSLKSGGTNITADIETTFLDGTLVIFGSMPPLVYNDTFMPPIQLIAPDGLLGKQLWNLEGDFFMVRDPKMQAIECTVYPAVRSFRPRVTEGVYHEETLEIWEERPTKDFWRGDRCELHPPWGPEKGVGPGKVFAIGMRSVQAMRYFFRGFFTGQGDVSATGYFYTSTTGFRTEAIGYASADLMQLMVLSNITGCTASSVEKLHCVMDNVATAMSKAMRDDESSSNLATTDGKAMTSLTYVSIHWQWIVLPVLVWLLGLVTLLGTMWKTRRAMIPTWKNQTIPIISLCRNSHNETTQGDQAVENERVRLYESEGKMMLSGQASLLRSTE</sequence>
<gene>
    <name evidence="2" type="ORF">PNAL_LOCUS10234</name>
</gene>
<comment type="caution">
    <text evidence="2">The sequence shown here is derived from an EMBL/GenBank/DDBJ whole genome shotgun (WGS) entry which is preliminary data.</text>
</comment>
<accession>A0A9W4IQ07</accession>
<keyword evidence="1" id="KW-0812">Transmembrane</keyword>
<evidence type="ECO:0000256" key="1">
    <source>
        <dbReference type="SAM" id="Phobius"/>
    </source>
</evidence>
<feature type="transmembrane region" description="Helical" evidence="1">
    <location>
        <begin position="321"/>
        <end position="343"/>
    </location>
</feature>
<evidence type="ECO:0000313" key="3">
    <source>
        <dbReference type="Proteomes" id="UP001153461"/>
    </source>
</evidence>
<dbReference type="PANTHER" id="PTHR35394">
    <property type="entry name" value="DUF3176 DOMAIN-CONTAINING PROTEIN"/>
    <property type="match status" value="1"/>
</dbReference>
<dbReference type="PANTHER" id="PTHR35394:SF5">
    <property type="entry name" value="DUF3176 DOMAIN-CONTAINING PROTEIN"/>
    <property type="match status" value="1"/>
</dbReference>
<protein>
    <submittedName>
        <fullName evidence="2">Uncharacterized protein</fullName>
    </submittedName>
</protein>
<proteinExistence type="predicted"/>
<keyword evidence="1" id="KW-0472">Membrane</keyword>
<dbReference type="EMBL" id="CAJVNV010000635">
    <property type="protein sequence ID" value="CAG8316528.1"/>
    <property type="molecule type" value="Genomic_DNA"/>
</dbReference>